<dbReference type="NCBIfam" id="TIGR03663">
    <property type="entry name" value="flippase activity-associated protein Agl23"/>
    <property type="match status" value="1"/>
</dbReference>
<feature type="transmembrane region" description="Helical" evidence="1">
    <location>
        <begin position="470"/>
        <end position="492"/>
    </location>
</feature>
<feature type="transmembrane region" description="Helical" evidence="1">
    <location>
        <begin position="435"/>
        <end position="458"/>
    </location>
</feature>
<evidence type="ECO:0000256" key="1">
    <source>
        <dbReference type="SAM" id="Phobius"/>
    </source>
</evidence>
<evidence type="ECO:0000313" key="3">
    <source>
        <dbReference type="EMBL" id="MBX0303641.1"/>
    </source>
</evidence>
<feature type="transmembrane region" description="Helical" evidence="1">
    <location>
        <begin position="266"/>
        <end position="292"/>
    </location>
</feature>
<comment type="caution">
    <text evidence="3">The sequence shown here is derived from an EMBL/GenBank/DDBJ whole genome shotgun (WGS) entry which is preliminary data.</text>
</comment>
<keyword evidence="4" id="KW-1185">Reference proteome</keyword>
<keyword evidence="1" id="KW-0472">Membrane</keyword>
<keyword evidence="1" id="KW-0812">Transmembrane</keyword>
<dbReference type="PANTHER" id="PTHR41710:SF2">
    <property type="entry name" value="GLYCOSYL TRANSFERASE FAMILY 39_83 DOMAIN-CONTAINING PROTEIN"/>
    <property type="match status" value="1"/>
</dbReference>
<evidence type="ECO:0000313" key="4">
    <source>
        <dbReference type="Proteomes" id="UP000783863"/>
    </source>
</evidence>
<feature type="transmembrane region" description="Helical" evidence="1">
    <location>
        <begin position="153"/>
        <end position="170"/>
    </location>
</feature>
<dbReference type="InterPro" id="IPR019962">
    <property type="entry name" value="CHP03663"/>
</dbReference>
<sequence length="663" mass="72692">MSTSSGVVSALQQFRRRGQSWLDSDDHATVKLVVAITLLGLALRVVSLGYRVAHFDEGRVAYWAWHYGDTGNFAYRYIIHGPFIQHVDRWLFGLIGPSDFAMRLPVAVVGGLLPLTALLLREHLNRSEIVALALLFTLDPVMLYYSRFMRSDVLVAAFMFTAFAFLVRLYDTRKARYMYAAGVFLALGFASKENALVYVVTWLGATGLLLAKILVLPDGFRDAATFLAEAPSPSRVRDRLVGRVKGDVGRVVGIVRGFRARHDDAWLTAGAYVGHIVLALVAFGFVSLFFYAPRGAGIDGIESHPAIAASAPGYIGFWEGITNPALFPQLLETTVDRVVDQWSNWLPSGEGGSSGTGGESFWPFSGMKPYDTYMKHFWPSTAALVQGSRAVAALAGVGYLLDRLGITTPRHLIPFCFYAGFVSIFGYPLGTDIGAPWLAVHMVVPLAVPAAVALAAVVRWGSQSLATDDLPSFGSATLVLFALSVLVAQAGVGQVYTNTTEDSNPMVQYAQPNAELKGELREMDRLAAANNGSTDVVVYYGESGSQHDRYNAYVGPDRNSWDESYRNNKPTCMMWYNSLPLPWYFAAGDMDVDCENSERNLESLADQRTSPVIITQNFDPTVPEEELRAAGYEGESYRLRTTGDRNVFTVWTNEDAVDNGTAD</sequence>
<proteinExistence type="predicted"/>
<name>A0A8J8C7R5_9EURY</name>
<accession>A0A8J8C7R5</accession>
<dbReference type="EMBL" id="RKLQ01000001">
    <property type="protein sequence ID" value="MBX0303641.1"/>
    <property type="molecule type" value="Genomic_DNA"/>
</dbReference>
<organism evidence="3 4">
    <name type="scientific">Haloarcula salinisoli</name>
    <dbReference type="NCBI Taxonomy" id="2487746"/>
    <lineage>
        <taxon>Archaea</taxon>
        <taxon>Methanobacteriati</taxon>
        <taxon>Methanobacteriota</taxon>
        <taxon>Stenosarchaea group</taxon>
        <taxon>Halobacteria</taxon>
        <taxon>Halobacteriales</taxon>
        <taxon>Haloarculaceae</taxon>
        <taxon>Haloarcula</taxon>
    </lineage>
</organism>
<feature type="transmembrane region" description="Helical" evidence="1">
    <location>
        <begin position="196"/>
        <end position="215"/>
    </location>
</feature>
<dbReference type="Proteomes" id="UP000783863">
    <property type="component" value="Unassembled WGS sequence"/>
</dbReference>
<dbReference type="PIRSF" id="PIRSF030218">
    <property type="entry name" value="Mannosyltr_MA4085_prd"/>
    <property type="match status" value="1"/>
</dbReference>
<dbReference type="Pfam" id="PF13231">
    <property type="entry name" value="PMT_2"/>
    <property type="match status" value="1"/>
</dbReference>
<feature type="transmembrane region" description="Helical" evidence="1">
    <location>
        <begin position="129"/>
        <end position="147"/>
    </location>
</feature>
<feature type="domain" description="Glycosyltransferase RgtA/B/C/D-like" evidence="2">
    <location>
        <begin position="80"/>
        <end position="204"/>
    </location>
</feature>
<feature type="transmembrane region" description="Helical" evidence="1">
    <location>
        <begin position="412"/>
        <end position="429"/>
    </location>
</feature>
<gene>
    <name evidence="3" type="ORF">EGD98_08140</name>
</gene>
<feature type="transmembrane region" description="Helical" evidence="1">
    <location>
        <begin position="100"/>
        <end position="120"/>
    </location>
</feature>
<evidence type="ECO:0000259" key="2">
    <source>
        <dbReference type="Pfam" id="PF13231"/>
    </source>
</evidence>
<dbReference type="PANTHER" id="PTHR41710">
    <property type="entry name" value="GLYCOSYL TRANSFERASE, FAMILY 39"/>
    <property type="match status" value="1"/>
</dbReference>
<keyword evidence="1" id="KW-1133">Transmembrane helix</keyword>
<dbReference type="InterPro" id="IPR016950">
    <property type="entry name" value="Manno-Trfase_MA4085_prd"/>
</dbReference>
<dbReference type="InterPro" id="IPR038731">
    <property type="entry name" value="RgtA/B/C-like"/>
</dbReference>
<dbReference type="AlphaFoldDB" id="A0A8J8C7R5"/>
<reference evidence="3" key="1">
    <citation type="submission" date="2021-06" db="EMBL/GenBank/DDBJ databases">
        <title>Halomicroarcula sp. F24A a new haloarchaeum isolated from saline soil.</title>
        <authorList>
            <person name="Duran-Viseras A."/>
            <person name="Sanchez-Porro C."/>
            <person name="Ventosa A."/>
        </authorList>
    </citation>
    <scope>NUCLEOTIDE SEQUENCE</scope>
    <source>
        <strain evidence="3">F24A</strain>
    </source>
</reference>
<feature type="transmembrane region" description="Helical" evidence="1">
    <location>
        <begin position="32"/>
        <end position="53"/>
    </location>
</feature>
<protein>
    <submittedName>
        <fullName evidence="3">TIGR03663 family protein</fullName>
    </submittedName>
</protein>
<dbReference type="RefSeq" id="WP_220587836.1">
    <property type="nucleotide sequence ID" value="NZ_RKLQ01000001.1"/>
</dbReference>